<evidence type="ECO:0000313" key="1">
    <source>
        <dbReference type="EMBL" id="KAG6722694.1"/>
    </source>
</evidence>
<comment type="caution">
    <text evidence="1">The sequence shown here is derived from an EMBL/GenBank/DDBJ whole genome shotgun (WGS) entry which is preliminary data.</text>
</comment>
<evidence type="ECO:0000313" key="2">
    <source>
        <dbReference type="Proteomes" id="UP000811246"/>
    </source>
</evidence>
<accession>A0A922JZ65</accession>
<dbReference type="EMBL" id="CM031827">
    <property type="protein sequence ID" value="KAG6722694.1"/>
    <property type="molecule type" value="Genomic_DNA"/>
</dbReference>
<dbReference type="AlphaFoldDB" id="A0A922JZ65"/>
<protein>
    <submittedName>
        <fullName evidence="1">Uncharacterized protein</fullName>
    </submittedName>
</protein>
<organism evidence="1 2">
    <name type="scientific">Carya illinoinensis</name>
    <name type="common">Pecan</name>
    <dbReference type="NCBI Taxonomy" id="32201"/>
    <lineage>
        <taxon>Eukaryota</taxon>
        <taxon>Viridiplantae</taxon>
        <taxon>Streptophyta</taxon>
        <taxon>Embryophyta</taxon>
        <taxon>Tracheophyta</taxon>
        <taxon>Spermatophyta</taxon>
        <taxon>Magnoliopsida</taxon>
        <taxon>eudicotyledons</taxon>
        <taxon>Gunneridae</taxon>
        <taxon>Pentapetalae</taxon>
        <taxon>rosids</taxon>
        <taxon>fabids</taxon>
        <taxon>Fagales</taxon>
        <taxon>Juglandaceae</taxon>
        <taxon>Carya</taxon>
    </lineage>
</organism>
<reference evidence="1" key="1">
    <citation type="submission" date="2021-01" db="EMBL/GenBank/DDBJ databases">
        <authorList>
            <person name="Lovell J.T."/>
            <person name="Bentley N."/>
            <person name="Bhattarai G."/>
            <person name="Jenkins J.W."/>
            <person name="Sreedasyam A."/>
            <person name="Alarcon Y."/>
            <person name="Bock C."/>
            <person name="Boston L."/>
            <person name="Carlson J."/>
            <person name="Cervantes K."/>
            <person name="Clermont K."/>
            <person name="Krom N."/>
            <person name="Kubenka K."/>
            <person name="Mamidi S."/>
            <person name="Mattison C."/>
            <person name="Monteros M."/>
            <person name="Pisani C."/>
            <person name="Plott C."/>
            <person name="Rajasekar S."/>
            <person name="Rhein H.S."/>
            <person name="Rohla C."/>
            <person name="Song M."/>
            <person name="Hilaire R.S."/>
            <person name="Shu S."/>
            <person name="Wells L."/>
            <person name="Wang X."/>
            <person name="Webber J."/>
            <person name="Heerema R.J."/>
            <person name="Klein P."/>
            <person name="Conner P."/>
            <person name="Grauke L."/>
            <person name="Grimwood J."/>
            <person name="Schmutz J."/>
            <person name="Randall J.J."/>
        </authorList>
    </citation>
    <scope>NUCLEOTIDE SEQUENCE</scope>
    <source>
        <tissue evidence="1">Leaf</tissue>
    </source>
</reference>
<name>A0A922JZ65_CARIL</name>
<gene>
    <name evidence="1" type="ORF">I3842_03G173000</name>
</gene>
<sequence length="66" mass="7680">MAGADRQRNCVVPRGGGECELQLPVIFWMGRRRIGYVELVTAIQLVRYERQREGKNVSFSRVFHSR</sequence>
<proteinExistence type="predicted"/>
<dbReference type="Proteomes" id="UP000811246">
    <property type="component" value="Chromosome 3"/>
</dbReference>